<comment type="cofactor">
    <cofactor evidence="5">
        <name>FAD</name>
        <dbReference type="ChEBI" id="CHEBI:57692"/>
    </cofactor>
</comment>
<organism evidence="6 7">
    <name type="scientific">Jatropha curcas</name>
    <name type="common">Barbados nut</name>
    <dbReference type="NCBI Taxonomy" id="180498"/>
    <lineage>
        <taxon>Eukaryota</taxon>
        <taxon>Viridiplantae</taxon>
        <taxon>Streptophyta</taxon>
        <taxon>Embryophyta</taxon>
        <taxon>Tracheophyta</taxon>
        <taxon>Spermatophyta</taxon>
        <taxon>Magnoliopsida</taxon>
        <taxon>eudicotyledons</taxon>
        <taxon>Gunneridae</taxon>
        <taxon>Pentapetalae</taxon>
        <taxon>rosids</taxon>
        <taxon>fabids</taxon>
        <taxon>Malpighiales</taxon>
        <taxon>Euphorbiaceae</taxon>
        <taxon>Crotonoideae</taxon>
        <taxon>Jatropheae</taxon>
        <taxon>Jatropha</taxon>
    </lineage>
</organism>
<keyword evidence="7" id="KW-1185">Reference proteome</keyword>
<dbReference type="InterPro" id="IPR020946">
    <property type="entry name" value="Flavin_mOase-like"/>
</dbReference>
<evidence type="ECO:0000256" key="2">
    <source>
        <dbReference type="ARBA" id="ARBA00022630"/>
    </source>
</evidence>
<dbReference type="PANTHER" id="PTHR23023">
    <property type="entry name" value="DIMETHYLANILINE MONOOXYGENASE"/>
    <property type="match status" value="1"/>
</dbReference>
<dbReference type="SUPFAM" id="SSF51905">
    <property type="entry name" value="FAD/NAD(P)-binding domain"/>
    <property type="match status" value="1"/>
</dbReference>
<dbReference type="EMBL" id="KK914699">
    <property type="protein sequence ID" value="KDP30196.1"/>
    <property type="molecule type" value="Genomic_DNA"/>
</dbReference>
<dbReference type="GO" id="GO:0004499">
    <property type="term" value="F:N,N-dimethylaniline monooxygenase activity"/>
    <property type="evidence" value="ECO:0007669"/>
    <property type="project" value="InterPro"/>
</dbReference>
<dbReference type="OrthoDB" id="66881at2759"/>
<name>A0A067K1V1_JATCU</name>
<dbReference type="GO" id="GO:0050660">
    <property type="term" value="F:flavin adenine dinucleotide binding"/>
    <property type="evidence" value="ECO:0007669"/>
    <property type="project" value="InterPro"/>
</dbReference>
<dbReference type="EC" id="1.-.-.-" evidence="5"/>
<keyword evidence="4 5" id="KW-0560">Oxidoreductase</keyword>
<dbReference type="GO" id="GO:0050661">
    <property type="term" value="F:NADP binding"/>
    <property type="evidence" value="ECO:0007669"/>
    <property type="project" value="InterPro"/>
</dbReference>
<proteinExistence type="inferred from homology"/>
<comment type="similarity">
    <text evidence="1 5">Belongs to the FMO family.</text>
</comment>
<dbReference type="FunFam" id="3.50.50.60:FF:000169">
    <property type="entry name" value="Flavin-containing monooxygenase"/>
    <property type="match status" value="1"/>
</dbReference>
<dbReference type="AlphaFoldDB" id="A0A067K1V1"/>
<dbReference type="InterPro" id="IPR050346">
    <property type="entry name" value="FMO-like"/>
</dbReference>
<sequence length="227" mass="26309">MENYIRWNFPLKKYGMLPKRRFDEDFSTCQMATLSEKFFEKLEEGSIFIKNSKSVGFCNEGLIIDGEAQPLEVDVVIYATGFNGLEKLKIIFESSVFQEYIQAAAPVLLYRQVLHPRIPQLGIIGYNESLSNLGNSEMKSMWLAHFLDGSLKLPCIREMEKEAKMWGDHIRKYTGRYYKRACINDTGIWYNDQICKDMGYNPRRKNGFLSDLFIPYAPTDYAGLTIK</sequence>
<gene>
    <name evidence="6" type="ORF">JCGZ_16978</name>
</gene>
<dbReference type="Proteomes" id="UP000027138">
    <property type="component" value="Unassembled WGS sequence"/>
</dbReference>
<keyword evidence="2 5" id="KW-0285">Flavoprotein</keyword>
<dbReference type="InterPro" id="IPR036188">
    <property type="entry name" value="FAD/NAD-bd_sf"/>
</dbReference>
<keyword evidence="3 5" id="KW-0274">FAD</keyword>
<evidence type="ECO:0000256" key="1">
    <source>
        <dbReference type="ARBA" id="ARBA00009183"/>
    </source>
</evidence>
<dbReference type="STRING" id="180498.A0A067K1V1"/>
<keyword evidence="5" id="KW-0503">Monooxygenase</keyword>
<evidence type="ECO:0000256" key="3">
    <source>
        <dbReference type="ARBA" id="ARBA00022827"/>
    </source>
</evidence>
<accession>A0A067K1V1</accession>
<dbReference type="Pfam" id="PF00743">
    <property type="entry name" value="FMO-like"/>
    <property type="match status" value="1"/>
</dbReference>
<evidence type="ECO:0000313" key="7">
    <source>
        <dbReference type="Proteomes" id="UP000027138"/>
    </source>
</evidence>
<evidence type="ECO:0000313" key="6">
    <source>
        <dbReference type="EMBL" id="KDP30196.1"/>
    </source>
</evidence>
<evidence type="ECO:0000256" key="4">
    <source>
        <dbReference type="ARBA" id="ARBA00023002"/>
    </source>
</evidence>
<evidence type="ECO:0000256" key="5">
    <source>
        <dbReference type="RuleBase" id="RU361177"/>
    </source>
</evidence>
<reference evidence="6 7" key="1">
    <citation type="journal article" date="2014" name="PLoS ONE">
        <title>Global Analysis of Gene Expression Profiles in Physic Nut (Jatropha curcas L.) Seedlings Exposed to Salt Stress.</title>
        <authorList>
            <person name="Zhang L."/>
            <person name="Zhang C."/>
            <person name="Wu P."/>
            <person name="Chen Y."/>
            <person name="Li M."/>
            <person name="Jiang H."/>
            <person name="Wu G."/>
        </authorList>
    </citation>
    <scope>NUCLEOTIDE SEQUENCE [LARGE SCALE GENOMIC DNA]</scope>
    <source>
        <strain evidence="7">cv. GZQX0401</strain>
        <tissue evidence="6">Young leaves</tissue>
    </source>
</reference>
<protein>
    <recommendedName>
        <fullName evidence="5">Flavin-containing monooxygenase</fullName>
        <ecNumber evidence="5">1.-.-.-</ecNumber>
    </recommendedName>
</protein>
<dbReference type="Gene3D" id="3.50.50.60">
    <property type="entry name" value="FAD/NAD(P)-binding domain"/>
    <property type="match status" value="1"/>
</dbReference>